<evidence type="ECO:0000256" key="1">
    <source>
        <dbReference type="SAM" id="MobiDB-lite"/>
    </source>
</evidence>
<evidence type="ECO:0000313" key="3">
    <source>
        <dbReference type="Proteomes" id="UP000217199"/>
    </source>
</evidence>
<organism evidence="2 3">
    <name type="scientific">Pyrrhoderma noxium</name>
    <dbReference type="NCBI Taxonomy" id="2282107"/>
    <lineage>
        <taxon>Eukaryota</taxon>
        <taxon>Fungi</taxon>
        <taxon>Dikarya</taxon>
        <taxon>Basidiomycota</taxon>
        <taxon>Agaricomycotina</taxon>
        <taxon>Agaricomycetes</taxon>
        <taxon>Hymenochaetales</taxon>
        <taxon>Hymenochaetaceae</taxon>
        <taxon>Pyrrhoderma</taxon>
    </lineage>
</organism>
<dbReference type="PANTHER" id="PTHR37816">
    <property type="entry name" value="YALI0E33011P"/>
    <property type="match status" value="1"/>
</dbReference>
<accession>A0A286UKR9</accession>
<reference evidence="2 3" key="1">
    <citation type="journal article" date="2017" name="Mol. Ecol.">
        <title>Comparative and population genomic landscape of Phellinus noxius: A hypervariable fungus causing root rot in trees.</title>
        <authorList>
            <person name="Chung C.L."/>
            <person name="Lee T.J."/>
            <person name="Akiba M."/>
            <person name="Lee H.H."/>
            <person name="Kuo T.H."/>
            <person name="Liu D."/>
            <person name="Ke H.M."/>
            <person name="Yokoi T."/>
            <person name="Roa M.B."/>
            <person name="Lu M.J."/>
            <person name="Chang Y.Y."/>
            <person name="Ann P.J."/>
            <person name="Tsai J.N."/>
            <person name="Chen C.Y."/>
            <person name="Tzean S.S."/>
            <person name="Ota Y."/>
            <person name="Hattori T."/>
            <person name="Sahashi N."/>
            <person name="Liou R.F."/>
            <person name="Kikuchi T."/>
            <person name="Tsai I.J."/>
        </authorList>
    </citation>
    <scope>NUCLEOTIDE SEQUENCE [LARGE SCALE GENOMIC DNA]</scope>
    <source>
        <strain evidence="2 3">FFPRI411160</strain>
    </source>
</reference>
<name>A0A286UKR9_9AGAM</name>
<feature type="region of interest" description="Disordered" evidence="1">
    <location>
        <begin position="118"/>
        <end position="146"/>
    </location>
</feature>
<dbReference type="EMBL" id="NBII01000004">
    <property type="protein sequence ID" value="PAV20193.1"/>
    <property type="molecule type" value="Genomic_DNA"/>
</dbReference>
<protein>
    <submittedName>
        <fullName evidence="2">Adenylate kinase</fullName>
    </submittedName>
</protein>
<keyword evidence="3" id="KW-1185">Reference proteome</keyword>
<dbReference type="AlphaFoldDB" id="A0A286UKR9"/>
<dbReference type="OrthoDB" id="65590at2759"/>
<keyword evidence="2" id="KW-0808">Transferase</keyword>
<proteinExistence type="predicted"/>
<dbReference type="Proteomes" id="UP000217199">
    <property type="component" value="Unassembled WGS sequence"/>
</dbReference>
<dbReference type="GO" id="GO:0016301">
    <property type="term" value="F:kinase activity"/>
    <property type="evidence" value="ECO:0007669"/>
    <property type="project" value="UniProtKB-KW"/>
</dbReference>
<gene>
    <name evidence="2" type="ORF">PNOK_0512700</name>
</gene>
<keyword evidence="2" id="KW-0418">Kinase</keyword>
<evidence type="ECO:0000313" key="2">
    <source>
        <dbReference type="EMBL" id="PAV20193.1"/>
    </source>
</evidence>
<dbReference type="InterPro" id="IPR052922">
    <property type="entry name" value="Cytidylate_Kinase-2"/>
</dbReference>
<dbReference type="PANTHER" id="PTHR37816:SF1">
    <property type="entry name" value="TOXIN"/>
    <property type="match status" value="1"/>
</dbReference>
<sequence>MSTNPHDNDPLPPLKGDGKGVYRIHVVGNSGVGKAIQSYCYYLSKNDLAYVGSGFTFTFTPMHGNDNITDLRVPYRVILGLPVIHLDHLFWEPGWVKTPAEEFREKVRTRVWLGDVDGDKDADEGGGEGRSEDGEQGVLRGRDGGGAEHGWVVDGNYESKLGDMIFDAATDIIWLDTPFLLYFPRLCWRTFLRLVRVRPPCSSGCEEMAREVFFSRDSILWWAITQHLRVKRRWGRRVGAGEDVKDGGKVRRIGGWGDELRKWKSEVEEMKKGE</sequence>
<comment type="caution">
    <text evidence="2">The sequence shown here is derived from an EMBL/GenBank/DDBJ whole genome shotgun (WGS) entry which is preliminary data.</text>
</comment>
<dbReference type="InParanoid" id="A0A286UKR9"/>